<comment type="caution">
    <text evidence="1">The sequence shown here is derived from an EMBL/GenBank/DDBJ whole genome shotgun (WGS) entry which is preliminary data.</text>
</comment>
<feature type="non-terminal residue" evidence="1">
    <location>
        <position position="1"/>
    </location>
</feature>
<proteinExistence type="predicted"/>
<gene>
    <name evidence="1" type="ORF">UE95_040760</name>
</gene>
<sequence length="77" mass="7987">PPHRAVIGADPERVDAGAGLIAERGQLGGRDVIVLRGRKCRSVQNEVPTDGAGIPDIIFDGQAVERIAVSVTSDEAA</sequence>
<dbReference type="RefSeq" id="WP_264836488.1">
    <property type="nucleotide sequence ID" value="NZ_JYMX02000167.1"/>
</dbReference>
<dbReference type="Proteomes" id="UP000191686">
    <property type="component" value="Unassembled WGS sequence"/>
</dbReference>
<accession>A0ABD4UTS1</accession>
<protein>
    <submittedName>
        <fullName evidence="1">Uncharacterized protein</fullName>
    </submittedName>
</protein>
<organism evidence="1 2">
    <name type="scientific">Burkholderia cenocepacia</name>
    <dbReference type="NCBI Taxonomy" id="95486"/>
    <lineage>
        <taxon>Bacteria</taxon>
        <taxon>Pseudomonadati</taxon>
        <taxon>Pseudomonadota</taxon>
        <taxon>Betaproteobacteria</taxon>
        <taxon>Burkholderiales</taxon>
        <taxon>Burkholderiaceae</taxon>
        <taxon>Burkholderia</taxon>
        <taxon>Burkholderia cepacia complex</taxon>
    </lineage>
</organism>
<name>A0ABD4UTS1_9BURK</name>
<evidence type="ECO:0000313" key="2">
    <source>
        <dbReference type="Proteomes" id="UP000191686"/>
    </source>
</evidence>
<evidence type="ECO:0000313" key="1">
    <source>
        <dbReference type="EMBL" id="MCW3717599.1"/>
    </source>
</evidence>
<reference evidence="1 2" key="1">
    <citation type="journal article" date="2017" name="Front. Microbiol.">
        <title>Genomics reveals a unique clone of Burkholderia cenocepacia harbouring an actively excising novel genomic island.</title>
        <authorList>
            <person name="Patil P."/>
            <person name="Mali S."/>
            <person name="Midha S."/>
            <person name="Gautam V."/>
            <person name="Dash L."/>
            <person name="Kumar S."/>
            <person name="Shastri J."/>
            <person name="Singhal L."/>
            <person name="Patil P.B."/>
        </authorList>
    </citation>
    <scope>NUCLEOTIDE SEQUENCE [LARGE SCALE GENOMIC DNA]</scope>
    <source>
        <strain evidence="1 2">BC-19</strain>
    </source>
</reference>
<reference evidence="1 2" key="2">
    <citation type="journal article" date="2017" name="Front. Microbiol.">
        <title>Genomics Reveals a Unique Clone of Burkholderia cenocepacia Harboring an Actively Excising Novel Genomic Island.</title>
        <authorList>
            <person name="Patil P.P."/>
            <person name="Mali S."/>
            <person name="Midha S."/>
            <person name="Gautam V."/>
            <person name="Dash L."/>
            <person name="Kumar S."/>
            <person name="Shastri J."/>
            <person name="Singhal L."/>
            <person name="Patil P.B."/>
        </authorList>
    </citation>
    <scope>NUCLEOTIDE SEQUENCE [LARGE SCALE GENOMIC DNA]</scope>
    <source>
        <strain evidence="1 2">BC-19</strain>
    </source>
</reference>
<dbReference type="AlphaFoldDB" id="A0ABD4UTS1"/>
<dbReference type="EMBL" id="JYMX02000167">
    <property type="protein sequence ID" value="MCW3717599.1"/>
    <property type="molecule type" value="Genomic_DNA"/>
</dbReference>